<comment type="caution">
    <text evidence="1">The sequence shown here is derived from an EMBL/GenBank/DDBJ whole genome shotgun (WGS) entry which is preliminary data.</text>
</comment>
<name>A0A348WEE7_9RHOB</name>
<proteinExistence type="predicted"/>
<dbReference type="EMBL" id="DMVW01000126">
    <property type="protein sequence ID" value="HAR52909.1"/>
    <property type="molecule type" value="Genomic_DNA"/>
</dbReference>
<dbReference type="RefSeq" id="WP_009813810.1">
    <property type="nucleotide sequence ID" value="NZ_CAXAXR010000045.1"/>
</dbReference>
<protein>
    <submittedName>
        <fullName evidence="1">Uncharacterized protein</fullName>
    </submittedName>
</protein>
<dbReference type="Proteomes" id="UP000264719">
    <property type="component" value="Unassembled WGS sequence"/>
</dbReference>
<accession>A0A348WEE7</accession>
<reference evidence="1 2" key="1">
    <citation type="journal article" date="2018" name="Nat. Biotechnol.">
        <title>A standardized bacterial taxonomy based on genome phylogeny substantially revises the tree of life.</title>
        <authorList>
            <person name="Parks D.H."/>
            <person name="Chuvochina M."/>
            <person name="Waite D.W."/>
            <person name="Rinke C."/>
            <person name="Skarshewski A."/>
            <person name="Chaumeil P.A."/>
            <person name="Hugenholtz P."/>
        </authorList>
    </citation>
    <scope>NUCLEOTIDE SEQUENCE [LARGE SCALE GENOMIC DNA]</scope>
    <source>
        <strain evidence="1">UBA9169</strain>
    </source>
</reference>
<evidence type="ECO:0000313" key="1">
    <source>
        <dbReference type="EMBL" id="HAR52909.1"/>
    </source>
</evidence>
<gene>
    <name evidence="1" type="ORF">DCS45_13690</name>
</gene>
<sequence>MSELTLTKTRLFEGVWEGVLTSAQEGNSQPQVKVTHLQEEIPNVEVVENREAGHWVVRVPIPAELISDGVQTFLIHDAKTGDTLDSFNLISGDALSYDIRAEVMLLREELDLLKRAFRRHCLETTG</sequence>
<evidence type="ECO:0000313" key="2">
    <source>
        <dbReference type="Proteomes" id="UP000264719"/>
    </source>
</evidence>
<organism evidence="1 2">
    <name type="scientific">Roseovarius nubinhibens</name>
    <dbReference type="NCBI Taxonomy" id="314263"/>
    <lineage>
        <taxon>Bacteria</taxon>
        <taxon>Pseudomonadati</taxon>
        <taxon>Pseudomonadota</taxon>
        <taxon>Alphaproteobacteria</taxon>
        <taxon>Rhodobacterales</taxon>
        <taxon>Roseobacteraceae</taxon>
        <taxon>Roseovarius</taxon>
    </lineage>
</organism>
<dbReference type="AlphaFoldDB" id="A0A348WEE7"/>